<organism evidence="1 2">
    <name type="scientific">Mycena venus</name>
    <dbReference type="NCBI Taxonomy" id="2733690"/>
    <lineage>
        <taxon>Eukaryota</taxon>
        <taxon>Fungi</taxon>
        <taxon>Dikarya</taxon>
        <taxon>Basidiomycota</taxon>
        <taxon>Agaricomycotina</taxon>
        <taxon>Agaricomycetes</taxon>
        <taxon>Agaricomycetidae</taxon>
        <taxon>Agaricales</taxon>
        <taxon>Marasmiineae</taxon>
        <taxon>Mycenaceae</taxon>
        <taxon>Mycena</taxon>
    </lineage>
</organism>
<dbReference type="InterPro" id="IPR027417">
    <property type="entry name" value="P-loop_NTPase"/>
</dbReference>
<dbReference type="Proteomes" id="UP000620124">
    <property type="component" value="Unassembled WGS sequence"/>
</dbReference>
<reference evidence="1" key="1">
    <citation type="submission" date="2020-05" db="EMBL/GenBank/DDBJ databases">
        <title>Mycena genomes resolve the evolution of fungal bioluminescence.</title>
        <authorList>
            <person name="Tsai I.J."/>
        </authorList>
    </citation>
    <scope>NUCLEOTIDE SEQUENCE</scope>
    <source>
        <strain evidence="1">CCC161011</strain>
    </source>
</reference>
<accession>A0A8H7CKK5</accession>
<name>A0A8H7CKK5_9AGAR</name>
<evidence type="ECO:0000313" key="1">
    <source>
        <dbReference type="EMBL" id="KAF7341154.1"/>
    </source>
</evidence>
<proteinExistence type="predicted"/>
<gene>
    <name evidence="1" type="ORF">MVEN_01850200</name>
</gene>
<dbReference type="EMBL" id="JACAZI010000018">
    <property type="protein sequence ID" value="KAF7341154.1"/>
    <property type="molecule type" value="Genomic_DNA"/>
</dbReference>
<keyword evidence="2" id="KW-1185">Reference proteome</keyword>
<dbReference type="SUPFAM" id="SSF52540">
    <property type="entry name" value="P-loop containing nucleoside triphosphate hydrolases"/>
    <property type="match status" value="1"/>
</dbReference>
<dbReference type="AlphaFoldDB" id="A0A8H7CKK5"/>
<dbReference type="OrthoDB" id="1534087at2759"/>
<sequence length="391" mass="43591">MLTLLASYFGLDQQGKVTKIIIKYLSSLDGPSVLVLDNFESPWEAPNTRSNVEDLLSQLADVPQLHLIVTMRGAERPTRIRWSRPFLKPLETLNRSAAKECFLDIVDQMEDDSQLDALLDLTDNVPLAVTLLANITSYEGAESVRSRWSQETTSMLSEGVDKGTNLDKSIKISLSSPRMTSLPNARQLLSLLSLLPDGIPEGILTEISLPFDDVAKCRAALIRTSLAYIGQDRRIKVLTPIREYVRVTHPPTPQIFRPLKGYIYSLVHLSHNFQLLPSTGLVQMLSNNLGNIQTVLMRAMDVHDSPSEWKETIACVIELAKFSCITNLAPWSHQLTAGLLDTVKNLHDERLIGQCLFTMGEIHSNDSFTKDALQCFIDVGDVFSQSLPGFE</sequence>
<protein>
    <submittedName>
        <fullName evidence="1">Uncharacterized protein</fullName>
    </submittedName>
</protein>
<comment type="caution">
    <text evidence="1">The sequence shown here is derived from an EMBL/GenBank/DDBJ whole genome shotgun (WGS) entry which is preliminary data.</text>
</comment>
<evidence type="ECO:0000313" key="2">
    <source>
        <dbReference type="Proteomes" id="UP000620124"/>
    </source>
</evidence>